<dbReference type="AlphaFoldDB" id="A0A9D1EQJ0"/>
<dbReference type="Pfam" id="PF00753">
    <property type="entry name" value="Lactamase_B"/>
    <property type="match status" value="1"/>
</dbReference>
<organism evidence="3 4">
    <name type="scientific">Candidatus Limivivens intestinipullorum</name>
    <dbReference type="NCBI Taxonomy" id="2840858"/>
    <lineage>
        <taxon>Bacteria</taxon>
        <taxon>Bacillati</taxon>
        <taxon>Bacillota</taxon>
        <taxon>Clostridia</taxon>
        <taxon>Lachnospirales</taxon>
        <taxon>Lachnospiraceae</taxon>
        <taxon>Lachnospiraceae incertae sedis</taxon>
        <taxon>Candidatus Limivivens</taxon>
    </lineage>
</organism>
<dbReference type="CDD" id="cd07731">
    <property type="entry name" value="ComA-like_MBL-fold"/>
    <property type="match status" value="1"/>
</dbReference>
<comment type="caution">
    <text evidence="3">The sequence shown here is derived from an EMBL/GenBank/DDBJ whole genome shotgun (WGS) entry which is preliminary data.</text>
</comment>
<gene>
    <name evidence="3" type="ORF">IAB44_02550</name>
</gene>
<feature type="transmembrane region" description="Helical" evidence="1">
    <location>
        <begin position="9"/>
        <end position="28"/>
    </location>
</feature>
<feature type="domain" description="Metallo-beta-lactamase" evidence="2">
    <location>
        <begin position="61"/>
        <end position="253"/>
    </location>
</feature>
<evidence type="ECO:0000256" key="1">
    <source>
        <dbReference type="SAM" id="Phobius"/>
    </source>
</evidence>
<dbReference type="InterPro" id="IPR052159">
    <property type="entry name" value="Competence_DNA_uptake"/>
</dbReference>
<evidence type="ECO:0000313" key="3">
    <source>
        <dbReference type="EMBL" id="HIS30417.1"/>
    </source>
</evidence>
<name>A0A9D1EQJ0_9FIRM</name>
<dbReference type="Proteomes" id="UP000823935">
    <property type="component" value="Unassembled WGS sequence"/>
</dbReference>
<protein>
    <submittedName>
        <fullName evidence="3">MBL fold metallo-hydrolase</fullName>
    </submittedName>
</protein>
<dbReference type="PANTHER" id="PTHR30619:SF1">
    <property type="entry name" value="RECOMBINATION PROTEIN 2"/>
    <property type="match status" value="1"/>
</dbReference>
<evidence type="ECO:0000313" key="4">
    <source>
        <dbReference type="Proteomes" id="UP000823935"/>
    </source>
</evidence>
<proteinExistence type="predicted"/>
<dbReference type="PANTHER" id="PTHR30619">
    <property type="entry name" value="DNA INTERNALIZATION/COMPETENCE PROTEIN COMEC/REC2"/>
    <property type="match status" value="1"/>
</dbReference>
<dbReference type="InterPro" id="IPR001279">
    <property type="entry name" value="Metallo-B-lactamas"/>
</dbReference>
<dbReference type="SUPFAM" id="SSF56281">
    <property type="entry name" value="Metallo-hydrolase/oxidoreductase"/>
    <property type="match status" value="1"/>
</dbReference>
<dbReference type="InterPro" id="IPR035681">
    <property type="entry name" value="ComA-like_MBL"/>
</dbReference>
<reference evidence="3" key="1">
    <citation type="submission" date="2020-10" db="EMBL/GenBank/DDBJ databases">
        <authorList>
            <person name="Gilroy R."/>
        </authorList>
    </citation>
    <scope>NUCLEOTIDE SEQUENCE</scope>
    <source>
        <strain evidence="3">CHK190-19873</strain>
    </source>
</reference>
<dbReference type="Gene3D" id="3.60.15.10">
    <property type="entry name" value="Ribonuclease Z/Hydroxyacylglutathione hydrolase-like"/>
    <property type="match status" value="1"/>
</dbReference>
<keyword evidence="1" id="KW-0472">Membrane</keyword>
<sequence length="304" mass="33684">MKKSRKHTIIILIVLGVVVLTAGGIYGYQRFASLSEKKLETELPGKEGTLNVYYLDLGSGASAVLAESNEKFMLIDGGSEETADELIECLKSMGVERLEYVILSSYEDGRFPGAVEVMKEFEVSTILSPDYVQDSLAYEDYQALLAEGNLEEIHPNAEEIYAFSNTFFTVVGPRKYGQGGSAANSLCIRLDFGETSFLFCGDSGREEQEEMAEADLADTEETLKADVYFISDADRVLEESFLNCVRPDYAVLSSGGELPDSVRSLLNERDVQLYQIDVDGHICAFSDGRSIVWEKRGEPKTDRQ</sequence>
<keyword evidence="1" id="KW-0812">Transmembrane</keyword>
<reference evidence="3" key="2">
    <citation type="journal article" date="2021" name="PeerJ">
        <title>Extensive microbial diversity within the chicken gut microbiome revealed by metagenomics and culture.</title>
        <authorList>
            <person name="Gilroy R."/>
            <person name="Ravi A."/>
            <person name="Getino M."/>
            <person name="Pursley I."/>
            <person name="Horton D.L."/>
            <person name="Alikhan N.F."/>
            <person name="Baker D."/>
            <person name="Gharbi K."/>
            <person name="Hall N."/>
            <person name="Watson M."/>
            <person name="Adriaenssens E.M."/>
            <person name="Foster-Nyarko E."/>
            <person name="Jarju S."/>
            <person name="Secka A."/>
            <person name="Antonio M."/>
            <person name="Oren A."/>
            <person name="Chaudhuri R.R."/>
            <person name="La Ragione R."/>
            <person name="Hildebrand F."/>
            <person name="Pallen M.J."/>
        </authorList>
    </citation>
    <scope>NUCLEOTIDE SEQUENCE</scope>
    <source>
        <strain evidence="3">CHK190-19873</strain>
    </source>
</reference>
<accession>A0A9D1EQJ0</accession>
<keyword evidence="1" id="KW-1133">Transmembrane helix</keyword>
<dbReference type="InterPro" id="IPR036866">
    <property type="entry name" value="RibonucZ/Hydroxyglut_hydro"/>
</dbReference>
<dbReference type="EMBL" id="DVIQ01000015">
    <property type="protein sequence ID" value="HIS30417.1"/>
    <property type="molecule type" value="Genomic_DNA"/>
</dbReference>
<evidence type="ECO:0000259" key="2">
    <source>
        <dbReference type="Pfam" id="PF00753"/>
    </source>
</evidence>